<dbReference type="Gene3D" id="3.60.21.10">
    <property type="match status" value="1"/>
</dbReference>
<dbReference type="Proteomes" id="UP000249739">
    <property type="component" value="Unassembled WGS sequence"/>
</dbReference>
<dbReference type="AlphaFoldDB" id="A0A2W5HFE7"/>
<evidence type="ECO:0000313" key="8">
    <source>
        <dbReference type="Proteomes" id="UP000249739"/>
    </source>
</evidence>
<dbReference type="EMBL" id="QFOT01000145">
    <property type="protein sequence ID" value="PZP54302.1"/>
    <property type="molecule type" value="Genomic_DNA"/>
</dbReference>
<keyword evidence="5" id="KW-0464">Manganese</keyword>
<evidence type="ECO:0000313" key="7">
    <source>
        <dbReference type="EMBL" id="PZP54302.1"/>
    </source>
</evidence>
<dbReference type="InterPro" id="IPR004843">
    <property type="entry name" value="Calcineurin-like_PHP"/>
</dbReference>
<organism evidence="7 8">
    <name type="scientific">Micavibrio aeruginosavorus</name>
    <dbReference type="NCBI Taxonomy" id="349221"/>
    <lineage>
        <taxon>Bacteria</taxon>
        <taxon>Pseudomonadati</taxon>
        <taxon>Bdellovibrionota</taxon>
        <taxon>Bdellovibrionia</taxon>
        <taxon>Bdellovibrionales</taxon>
        <taxon>Pseudobdellovibrionaceae</taxon>
        <taxon>Micavibrio</taxon>
    </lineage>
</organism>
<proteinExistence type="predicted"/>
<accession>A0A2W5HFE7</accession>
<protein>
    <recommendedName>
        <fullName evidence="6">Calcineurin-like phosphoesterase domain-containing protein</fullName>
    </recommendedName>
</protein>
<evidence type="ECO:0000259" key="6">
    <source>
        <dbReference type="Pfam" id="PF00149"/>
    </source>
</evidence>
<keyword evidence="4" id="KW-0472">Membrane</keyword>
<dbReference type="PANTHER" id="PTHR34990">
    <property type="entry name" value="UDP-2,3-DIACYLGLUCOSAMINE HYDROLASE-RELATED"/>
    <property type="match status" value="1"/>
</dbReference>
<dbReference type="GO" id="GO:0046872">
    <property type="term" value="F:metal ion binding"/>
    <property type="evidence" value="ECO:0007669"/>
    <property type="project" value="UniProtKB-KW"/>
</dbReference>
<feature type="domain" description="Calcineurin-like phosphoesterase" evidence="6">
    <location>
        <begin position="60"/>
        <end position="267"/>
    </location>
</feature>
<dbReference type="GO" id="GO:0008758">
    <property type="term" value="F:UDP-2,3-diacylglucosamine hydrolase activity"/>
    <property type="evidence" value="ECO:0007669"/>
    <property type="project" value="TreeGrafter"/>
</dbReference>
<sequence length="368" mass="42398">MFRLLFQINFETYTGDTMLLQADGVILTRNSYPFEYNSPALQQSFKNQVVPQPEHAAYNFRTAIISDLHLGRKAAFAEYLLEFLDNVNFDKLIINGDGFDGLNYDENIPELHKRCIDAMFAFIDRGGKLVFIPGNHDEEATVDKMVRIKGRDGRALEVRVCERYVHIDAKGDKNLIRHGHQEDDWHRNSIMRKIAEFADNAYEPSLRLSQSFRRASINWTGRDISLIAPVKYGVKKFFGIDGKLRESMHKDLETGLYKRVFCGHTHHAELFERTGNSGNFVENGNFLAEAHDGEWRLFNWSDVRKQLNLGRLPCKSDANPHASYRAHTDYTLSVFLKLYPKHGAEIHKPKIPVQKSNDIQDIPEYAYA</sequence>
<keyword evidence="2" id="KW-0997">Cell inner membrane</keyword>
<evidence type="ECO:0000256" key="4">
    <source>
        <dbReference type="ARBA" id="ARBA00023136"/>
    </source>
</evidence>
<name>A0A2W5HFE7_9BACT</name>
<keyword evidence="1" id="KW-1003">Cell membrane</keyword>
<comment type="caution">
    <text evidence="7">The sequence shown here is derived from an EMBL/GenBank/DDBJ whole genome shotgun (WGS) entry which is preliminary data.</text>
</comment>
<dbReference type="InterPro" id="IPR029052">
    <property type="entry name" value="Metallo-depent_PP-like"/>
</dbReference>
<dbReference type="InterPro" id="IPR043461">
    <property type="entry name" value="LpxH-like"/>
</dbReference>
<dbReference type="Pfam" id="PF00149">
    <property type="entry name" value="Metallophos"/>
    <property type="match status" value="1"/>
</dbReference>
<dbReference type="SUPFAM" id="SSF56300">
    <property type="entry name" value="Metallo-dependent phosphatases"/>
    <property type="match status" value="1"/>
</dbReference>
<evidence type="ECO:0000256" key="2">
    <source>
        <dbReference type="ARBA" id="ARBA00022519"/>
    </source>
</evidence>
<reference evidence="7 8" key="1">
    <citation type="submission" date="2017-08" db="EMBL/GenBank/DDBJ databases">
        <title>Infants hospitalized years apart are colonized by the same room-sourced microbial strains.</title>
        <authorList>
            <person name="Brooks B."/>
            <person name="Olm M.R."/>
            <person name="Firek B.A."/>
            <person name="Baker R."/>
            <person name="Thomas B.C."/>
            <person name="Morowitz M.J."/>
            <person name="Banfield J.F."/>
        </authorList>
    </citation>
    <scope>NUCLEOTIDE SEQUENCE [LARGE SCALE GENOMIC DNA]</scope>
    <source>
        <strain evidence="7">S2_006_000_R2_64</strain>
    </source>
</reference>
<keyword evidence="3" id="KW-0479">Metal-binding</keyword>
<dbReference type="GO" id="GO:0016020">
    <property type="term" value="C:membrane"/>
    <property type="evidence" value="ECO:0007669"/>
    <property type="project" value="GOC"/>
</dbReference>
<gene>
    <name evidence="7" type="ORF">DI586_10100</name>
</gene>
<dbReference type="PANTHER" id="PTHR34990:SF2">
    <property type="entry name" value="BLL8164 PROTEIN"/>
    <property type="match status" value="1"/>
</dbReference>
<evidence type="ECO:0000256" key="5">
    <source>
        <dbReference type="ARBA" id="ARBA00023211"/>
    </source>
</evidence>
<dbReference type="GO" id="GO:0009245">
    <property type="term" value="P:lipid A biosynthetic process"/>
    <property type="evidence" value="ECO:0007669"/>
    <property type="project" value="TreeGrafter"/>
</dbReference>
<evidence type="ECO:0000256" key="1">
    <source>
        <dbReference type="ARBA" id="ARBA00022475"/>
    </source>
</evidence>
<evidence type="ECO:0000256" key="3">
    <source>
        <dbReference type="ARBA" id="ARBA00022723"/>
    </source>
</evidence>